<feature type="region of interest" description="Disordered" evidence="6">
    <location>
        <begin position="1"/>
        <end position="70"/>
    </location>
</feature>
<dbReference type="SUPFAM" id="SSF159042">
    <property type="entry name" value="Plus3-like"/>
    <property type="match status" value="1"/>
</dbReference>
<keyword evidence="3" id="KW-0804">Transcription</keyword>
<evidence type="ECO:0000313" key="8">
    <source>
        <dbReference type="EMBL" id="KAG0258922.1"/>
    </source>
</evidence>
<feature type="region of interest" description="Disordered" evidence="6">
    <location>
        <begin position="471"/>
        <end position="511"/>
    </location>
</feature>
<comment type="subcellular location">
    <subcellularLocation>
        <location evidence="1">Nucleus</location>
    </subcellularLocation>
</comment>
<evidence type="ECO:0000256" key="2">
    <source>
        <dbReference type="ARBA" id="ARBA00023015"/>
    </source>
</evidence>
<reference evidence="8" key="1">
    <citation type="journal article" date="2020" name="Fungal Divers.">
        <title>Resolving the Mortierellaceae phylogeny through synthesis of multi-gene phylogenetics and phylogenomics.</title>
        <authorList>
            <person name="Vandepol N."/>
            <person name="Liber J."/>
            <person name="Desiro A."/>
            <person name="Na H."/>
            <person name="Kennedy M."/>
            <person name="Barry K."/>
            <person name="Grigoriev I.V."/>
            <person name="Miller A.N."/>
            <person name="O'Donnell K."/>
            <person name="Stajich J.E."/>
            <person name="Bonito G."/>
        </authorList>
    </citation>
    <scope>NUCLEOTIDE SEQUENCE</scope>
    <source>
        <strain evidence="8">BC1065</strain>
    </source>
</reference>
<proteinExistence type="predicted"/>
<evidence type="ECO:0000256" key="4">
    <source>
        <dbReference type="ARBA" id="ARBA00023242"/>
    </source>
</evidence>
<keyword evidence="9" id="KW-1185">Reference proteome</keyword>
<dbReference type="PROSITE" id="PS51360">
    <property type="entry name" value="PLUS3"/>
    <property type="match status" value="1"/>
</dbReference>
<dbReference type="PANTHER" id="PTHR13115">
    <property type="entry name" value="RNA POLYMERASE-ASSOCIATED PROTEIN RTF1 HOMOLOG"/>
    <property type="match status" value="1"/>
</dbReference>
<dbReference type="Gene3D" id="3.90.70.200">
    <property type="entry name" value="Plus-3 domain"/>
    <property type="match status" value="1"/>
</dbReference>
<feature type="compositionally biased region" description="Basic and acidic residues" evidence="6">
    <location>
        <begin position="428"/>
        <end position="437"/>
    </location>
</feature>
<keyword evidence="5" id="KW-0175">Coiled coil</keyword>
<accession>A0A9P6Q5A3</accession>
<dbReference type="GO" id="GO:0003677">
    <property type="term" value="F:DNA binding"/>
    <property type="evidence" value="ECO:0007669"/>
    <property type="project" value="InterPro"/>
</dbReference>
<dbReference type="AlphaFoldDB" id="A0A9P6Q5A3"/>
<evidence type="ECO:0000313" key="9">
    <source>
        <dbReference type="Proteomes" id="UP000807716"/>
    </source>
</evidence>
<evidence type="ECO:0000259" key="7">
    <source>
        <dbReference type="PROSITE" id="PS51360"/>
    </source>
</evidence>
<comment type="caution">
    <text evidence="8">The sequence shown here is derived from an EMBL/GenBank/DDBJ whole genome shotgun (WGS) entry which is preliminary data.</text>
</comment>
<evidence type="ECO:0000256" key="3">
    <source>
        <dbReference type="ARBA" id="ARBA00023163"/>
    </source>
</evidence>
<feature type="compositionally biased region" description="Polar residues" evidence="6">
    <location>
        <begin position="474"/>
        <end position="511"/>
    </location>
</feature>
<evidence type="ECO:0000256" key="5">
    <source>
        <dbReference type="SAM" id="Coils"/>
    </source>
</evidence>
<feature type="compositionally biased region" description="Basic and acidic residues" evidence="6">
    <location>
        <begin position="173"/>
        <end position="183"/>
    </location>
</feature>
<dbReference type="Pfam" id="PF03126">
    <property type="entry name" value="Plus-3"/>
    <property type="match status" value="1"/>
</dbReference>
<protein>
    <submittedName>
        <fullName evidence="8">RNA polymerase-associated protein rtf1</fullName>
    </submittedName>
</protein>
<evidence type="ECO:0000256" key="1">
    <source>
        <dbReference type="ARBA" id="ARBA00004123"/>
    </source>
</evidence>
<dbReference type="GO" id="GO:1990269">
    <property type="term" value="F:RNA polymerase II C-terminal domain phosphoserine binding"/>
    <property type="evidence" value="ECO:0007669"/>
    <property type="project" value="TreeGrafter"/>
</dbReference>
<feature type="domain" description="Plus3" evidence="7">
    <location>
        <begin position="214"/>
        <end position="345"/>
    </location>
</feature>
<feature type="coiled-coil region" evidence="5">
    <location>
        <begin position="376"/>
        <end position="410"/>
    </location>
</feature>
<keyword evidence="4" id="KW-0539">Nucleus</keyword>
<dbReference type="EMBL" id="JAAAJB010000304">
    <property type="protein sequence ID" value="KAG0258922.1"/>
    <property type="molecule type" value="Genomic_DNA"/>
</dbReference>
<feature type="compositionally biased region" description="Basic and acidic residues" evidence="6">
    <location>
        <begin position="129"/>
        <end position="141"/>
    </location>
</feature>
<dbReference type="InterPro" id="IPR004343">
    <property type="entry name" value="Plus-3_dom"/>
</dbReference>
<dbReference type="Proteomes" id="UP000807716">
    <property type="component" value="Unassembled WGS sequence"/>
</dbReference>
<gene>
    <name evidence="8" type="primary">RTF1</name>
    <name evidence="8" type="ORF">DFQ27_004390</name>
</gene>
<dbReference type="GO" id="GO:0016593">
    <property type="term" value="C:Cdc73/Paf1 complex"/>
    <property type="evidence" value="ECO:0007669"/>
    <property type="project" value="TreeGrafter"/>
</dbReference>
<feature type="region of interest" description="Disordered" evidence="6">
    <location>
        <begin position="108"/>
        <end position="220"/>
    </location>
</feature>
<sequence>MSNATDVILRLLATSSDSNRGSRKRSSHHSSDEEISENEISDRSDVDEEEVEDDDEDDGPVDEYDDKMYGDAEDRARLLAMPEVEREQILFERIKRRQTLLDQRQIAKRLRKQEEASRSSKKGGASGRDSARRSTRAKDTKAGPTKALQDLKKAQERKKARRSYSPEPRRRRGSADYSDKSEESAVSSESEYESDRDSSSKKKSSSSKAKPKEPATLQDLNDIRLGRDKLEKWCFHPFFKDTVTGCFVRLLVGERGGRPVYRACEVIGVNKYHKLYTMGQTRTNVTLILRHGAAERPFTMDNLSNQPFTHDEFRRFEVQMTQDKLEMVDIDQVERKKKDIQHARDYVMTDKEIEDMIALKRAMNQGKLNPIVHRNILEQQKSTFQTEEEIEEAERQLQQLRQQEVAAKDRRSDQLDVWARLNERNRTINRTEGRQAEGRQATARKQRSAAGKDNFDPFARLRTIPKMVHEDADSANNSSVPGSPSANDSATGTPMASQTFSQGDTPTTMIISATPKMPQSHYEELIATHRDMFRIEVDLSAI</sequence>
<keyword evidence="2" id="KW-0805">Transcription regulation</keyword>
<dbReference type="InterPro" id="IPR036128">
    <property type="entry name" value="Plus3-like_sf"/>
</dbReference>
<feature type="compositionally biased region" description="Acidic residues" evidence="6">
    <location>
        <begin position="33"/>
        <end position="65"/>
    </location>
</feature>
<feature type="region of interest" description="Disordered" evidence="6">
    <location>
        <begin position="428"/>
        <end position="458"/>
    </location>
</feature>
<evidence type="ECO:0000256" key="6">
    <source>
        <dbReference type="SAM" id="MobiDB-lite"/>
    </source>
</evidence>
<organism evidence="8 9">
    <name type="scientific">Actinomortierella ambigua</name>
    <dbReference type="NCBI Taxonomy" id="1343610"/>
    <lineage>
        <taxon>Eukaryota</taxon>
        <taxon>Fungi</taxon>
        <taxon>Fungi incertae sedis</taxon>
        <taxon>Mucoromycota</taxon>
        <taxon>Mortierellomycotina</taxon>
        <taxon>Mortierellomycetes</taxon>
        <taxon>Mortierellales</taxon>
        <taxon>Mortierellaceae</taxon>
        <taxon>Actinomortierella</taxon>
    </lineage>
</organism>
<name>A0A9P6Q5A3_9FUNG</name>
<dbReference type="OrthoDB" id="166375at2759"/>
<dbReference type="SMART" id="SM00719">
    <property type="entry name" value="Plus3"/>
    <property type="match status" value="1"/>
</dbReference>
<dbReference type="PANTHER" id="PTHR13115:SF8">
    <property type="entry name" value="RNA POLYMERASE-ASSOCIATED PROTEIN RTF1 HOMOLOG"/>
    <property type="match status" value="1"/>
</dbReference>